<name>A0A1H8YKG1_9PSEU</name>
<keyword evidence="3" id="KW-1185">Reference proteome</keyword>
<accession>A0A1H8YKG1</accession>
<dbReference type="STRING" id="394193.SAMN04489732_12154"/>
<dbReference type="PANTHER" id="PTHR40082">
    <property type="entry name" value="BLR5956 PROTEIN"/>
    <property type="match status" value="1"/>
</dbReference>
<dbReference type="OrthoDB" id="213853at2"/>
<dbReference type="GO" id="GO:0006780">
    <property type="term" value="P:uroporphyrinogen III biosynthetic process"/>
    <property type="evidence" value="ECO:0007669"/>
    <property type="project" value="InterPro"/>
</dbReference>
<feature type="domain" description="Tetrapyrrole biosynthesis uroporphyrinogen III synthase" evidence="1">
    <location>
        <begin position="18"/>
        <end position="260"/>
    </location>
</feature>
<dbReference type="Proteomes" id="UP000198582">
    <property type="component" value="Unassembled WGS sequence"/>
</dbReference>
<dbReference type="NCBIfam" id="NF005568">
    <property type="entry name" value="PRK07239.1"/>
    <property type="match status" value="1"/>
</dbReference>
<dbReference type="RefSeq" id="WP_091626092.1">
    <property type="nucleotide sequence ID" value="NZ_FOEF01000021.1"/>
</dbReference>
<gene>
    <name evidence="2" type="ORF">SAMN04489732_12154</name>
</gene>
<reference evidence="2 3" key="1">
    <citation type="submission" date="2016-10" db="EMBL/GenBank/DDBJ databases">
        <authorList>
            <person name="de Groot N.N."/>
        </authorList>
    </citation>
    <scope>NUCLEOTIDE SEQUENCE [LARGE SCALE GENOMIC DNA]</scope>
    <source>
        <strain evidence="2 3">DSM 44993</strain>
    </source>
</reference>
<protein>
    <submittedName>
        <fullName evidence="2">Uroporphyrinogen-III synthase</fullName>
    </submittedName>
</protein>
<dbReference type="Gene3D" id="3.40.50.10090">
    <property type="match status" value="2"/>
</dbReference>
<dbReference type="CDD" id="cd06578">
    <property type="entry name" value="HemD"/>
    <property type="match status" value="1"/>
</dbReference>
<dbReference type="InterPro" id="IPR036108">
    <property type="entry name" value="4pyrrol_syn_uPrphyn_synt_sf"/>
</dbReference>
<sequence length="271" mass="28487">MGELDGVRIGVTAERRADDLIAALTRAGAEVRHAPTITIVDLPDDPQLRDGTGEVLAAPVDFTAVTTGAGFRGWLSAAEGWGLRQPLLDAFSASRIFARGPKAVGALRGAGLREEFSAPGESNAELFGGLVDAGVAGARVAIQLHGTPLPEYTKLLTDAGASLVTVQPYRWHSPPDTKPVFSLIHDVLSGEVEAIAFTSAPAATNFLALATEYGRREELLAVLRRGDVVCACVGPVTAAPLEDAGVRTVQPERQRLGALVKLLVTRLGRQN</sequence>
<dbReference type="SUPFAM" id="SSF69618">
    <property type="entry name" value="HemD-like"/>
    <property type="match status" value="1"/>
</dbReference>
<organism evidence="2 3">
    <name type="scientific">Amycolatopsis saalfeldensis</name>
    <dbReference type="NCBI Taxonomy" id="394193"/>
    <lineage>
        <taxon>Bacteria</taxon>
        <taxon>Bacillati</taxon>
        <taxon>Actinomycetota</taxon>
        <taxon>Actinomycetes</taxon>
        <taxon>Pseudonocardiales</taxon>
        <taxon>Pseudonocardiaceae</taxon>
        <taxon>Amycolatopsis</taxon>
    </lineage>
</organism>
<dbReference type="AlphaFoldDB" id="A0A1H8YKG1"/>
<proteinExistence type="predicted"/>
<dbReference type="Pfam" id="PF02602">
    <property type="entry name" value="HEM4"/>
    <property type="match status" value="1"/>
</dbReference>
<dbReference type="InterPro" id="IPR003754">
    <property type="entry name" value="4pyrrol_synth_uPrphyn_synth"/>
</dbReference>
<dbReference type="PANTHER" id="PTHR40082:SF1">
    <property type="entry name" value="BLR5956 PROTEIN"/>
    <property type="match status" value="1"/>
</dbReference>
<evidence type="ECO:0000259" key="1">
    <source>
        <dbReference type="Pfam" id="PF02602"/>
    </source>
</evidence>
<dbReference type="InterPro" id="IPR039793">
    <property type="entry name" value="UROS/Hem4"/>
</dbReference>
<dbReference type="EMBL" id="FOEF01000021">
    <property type="protein sequence ID" value="SEP52583.1"/>
    <property type="molecule type" value="Genomic_DNA"/>
</dbReference>
<evidence type="ECO:0000313" key="2">
    <source>
        <dbReference type="EMBL" id="SEP52583.1"/>
    </source>
</evidence>
<dbReference type="GO" id="GO:0004852">
    <property type="term" value="F:uroporphyrinogen-III synthase activity"/>
    <property type="evidence" value="ECO:0007669"/>
    <property type="project" value="InterPro"/>
</dbReference>
<evidence type="ECO:0000313" key="3">
    <source>
        <dbReference type="Proteomes" id="UP000198582"/>
    </source>
</evidence>